<reference evidence="8" key="1">
    <citation type="submission" date="2021-09" db="EMBL/GenBank/DDBJ databases">
        <authorList>
            <consortium name="AG Swart"/>
            <person name="Singh M."/>
            <person name="Singh A."/>
            <person name="Seah K."/>
            <person name="Emmerich C."/>
        </authorList>
    </citation>
    <scope>NUCLEOTIDE SEQUENCE</scope>
    <source>
        <strain evidence="8">ATCC30299</strain>
    </source>
</reference>
<dbReference type="PANTHER" id="PTHR13115">
    <property type="entry name" value="RNA POLYMERASE-ASSOCIATED PROTEIN RTF1 HOMOLOG"/>
    <property type="match status" value="1"/>
</dbReference>
<evidence type="ECO:0000256" key="3">
    <source>
        <dbReference type="ARBA" id="ARBA00023163"/>
    </source>
</evidence>
<dbReference type="AlphaFoldDB" id="A0AAU9IF72"/>
<protein>
    <recommendedName>
        <fullName evidence="7">Plus3 domain-containing protein</fullName>
    </recommendedName>
</protein>
<evidence type="ECO:0000259" key="7">
    <source>
        <dbReference type="PROSITE" id="PS51360"/>
    </source>
</evidence>
<evidence type="ECO:0000313" key="8">
    <source>
        <dbReference type="EMBL" id="CAG9311966.1"/>
    </source>
</evidence>
<dbReference type="Gene3D" id="3.90.70.200">
    <property type="entry name" value="Plus-3 domain"/>
    <property type="match status" value="1"/>
</dbReference>
<dbReference type="GO" id="GO:0003677">
    <property type="term" value="F:DNA binding"/>
    <property type="evidence" value="ECO:0007669"/>
    <property type="project" value="InterPro"/>
</dbReference>
<keyword evidence="9" id="KW-1185">Reference proteome</keyword>
<keyword evidence="4" id="KW-0539">Nucleus</keyword>
<proteinExistence type="predicted"/>
<dbReference type="EMBL" id="CAJZBQ010000005">
    <property type="protein sequence ID" value="CAG9311966.1"/>
    <property type="molecule type" value="Genomic_DNA"/>
</dbReference>
<sequence length="443" mass="52610">MSYTRRPKDSDTESGEEKEDYQNLYESEQDRYYINSLPELERERILSERYEKKLREKDRERMQMQLEKAQERKQPIVEGMEEFSDEEKRGRRKRRKKSDDDYEPVAKMKKSKLQIIEKQEQAYDYKKESAIVQLEDIERIRLGRDQLVKWCPHLYFDKTVKGAFVKINIGKKKGTNESVYLMCEVVDVLTGDYYEIPDTKISTNKYLHLAHGKNKKTMKIDIVSKKPFTSEEFEAYAEKLKKDQIKPVTRNHIDNKLAEIQAAHNYKYTSEEIEIMVEKQLEENIAKGNIESFATLELEKLKVRLEDMKANPEGISEEEQRKKIRSLEDMIKKLENALKFDDKIVVGETVQILNERNRTKQLEIDLWRAEQRKLHKLEEAKQENKKAEEVKPKLSQYEMDQLAKQRLVTIHSVDLEIDDWIPLTGPLRVPIREYPALVTPYPL</sequence>
<keyword evidence="2" id="KW-0805">Transcription regulation</keyword>
<feature type="compositionally biased region" description="Basic and acidic residues" evidence="6">
    <location>
        <begin position="56"/>
        <end position="75"/>
    </location>
</feature>
<organism evidence="8 9">
    <name type="scientific">Blepharisma stoltei</name>
    <dbReference type="NCBI Taxonomy" id="1481888"/>
    <lineage>
        <taxon>Eukaryota</taxon>
        <taxon>Sar</taxon>
        <taxon>Alveolata</taxon>
        <taxon>Ciliophora</taxon>
        <taxon>Postciliodesmatophora</taxon>
        <taxon>Heterotrichea</taxon>
        <taxon>Heterotrichida</taxon>
        <taxon>Blepharismidae</taxon>
        <taxon>Blepharisma</taxon>
    </lineage>
</organism>
<feature type="region of interest" description="Disordered" evidence="6">
    <location>
        <begin position="1"/>
        <end position="29"/>
    </location>
</feature>
<feature type="region of interest" description="Disordered" evidence="6">
    <location>
        <begin position="56"/>
        <end position="106"/>
    </location>
</feature>
<dbReference type="PROSITE" id="PS51360">
    <property type="entry name" value="PLUS3"/>
    <property type="match status" value="1"/>
</dbReference>
<evidence type="ECO:0000256" key="5">
    <source>
        <dbReference type="SAM" id="Coils"/>
    </source>
</evidence>
<gene>
    <name evidence="8" type="ORF">BSTOLATCC_MIC5225</name>
</gene>
<accession>A0AAU9IF72</accession>
<evidence type="ECO:0000313" key="9">
    <source>
        <dbReference type="Proteomes" id="UP001162131"/>
    </source>
</evidence>
<evidence type="ECO:0000256" key="1">
    <source>
        <dbReference type="ARBA" id="ARBA00004123"/>
    </source>
</evidence>
<dbReference type="Proteomes" id="UP001162131">
    <property type="component" value="Unassembled WGS sequence"/>
</dbReference>
<evidence type="ECO:0000256" key="6">
    <source>
        <dbReference type="SAM" id="MobiDB-lite"/>
    </source>
</evidence>
<dbReference type="InterPro" id="IPR036128">
    <property type="entry name" value="Plus3-like_sf"/>
</dbReference>
<keyword evidence="3" id="KW-0804">Transcription</keyword>
<comment type="subcellular location">
    <subcellularLocation>
        <location evidence="1">Nucleus</location>
    </subcellularLocation>
</comment>
<dbReference type="GO" id="GO:1990269">
    <property type="term" value="F:RNA polymerase II C-terminal domain phosphoserine binding"/>
    <property type="evidence" value="ECO:0007669"/>
    <property type="project" value="TreeGrafter"/>
</dbReference>
<dbReference type="GO" id="GO:0016593">
    <property type="term" value="C:Cdc73/Paf1 complex"/>
    <property type="evidence" value="ECO:0007669"/>
    <property type="project" value="TreeGrafter"/>
</dbReference>
<evidence type="ECO:0000256" key="4">
    <source>
        <dbReference type="ARBA" id="ARBA00023242"/>
    </source>
</evidence>
<name>A0AAU9IF72_9CILI</name>
<dbReference type="PANTHER" id="PTHR13115:SF8">
    <property type="entry name" value="RNA POLYMERASE-ASSOCIATED PROTEIN RTF1 HOMOLOG"/>
    <property type="match status" value="1"/>
</dbReference>
<dbReference type="SMART" id="SM00719">
    <property type="entry name" value="Plus3"/>
    <property type="match status" value="1"/>
</dbReference>
<dbReference type="SUPFAM" id="SSF159042">
    <property type="entry name" value="Plus3-like"/>
    <property type="match status" value="1"/>
</dbReference>
<feature type="coiled-coil region" evidence="5">
    <location>
        <begin position="291"/>
        <end position="344"/>
    </location>
</feature>
<comment type="caution">
    <text evidence="8">The sequence shown here is derived from an EMBL/GenBank/DDBJ whole genome shotgun (WGS) entry which is preliminary data.</text>
</comment>
<feature type="compositionally biased region" description="Basic and acidic residues" evidence="6">
    <location>
        <begin position="1"/>
        <end position="11"/>
    </location>
</feature>
<feature type="coiled-coil region" evidence="5">
    <location>
        <begin position="370"/>
        <end position="397"/>
    </location>
</feature>
<dbReference type="InterPro" id="IPR004343">
    <property type="entry name" value="Plus-3_dom"/>
</dbReference>
<keyword evidence="5" id="KW-0175">Coiled coil</keyword>
<feature type="domain" description="Plus3" evidence="7">
    <location>
        <begin position="131"/>
        <end position="265"/>
    </location>
</feature>
<dbReference type="Pfam" id="PF03126">
    <property type="entry name" value="Plus-3"/>
    <property type="match status" value="1"/>
</dbReference>
<evidence type="ECO:0000256" key="2">
    <source>
        <dbReference type="ARBA" id="ARBA00023015"/>
    </source>
</evidence>